<gene>
    <name evidence="2" type="ORF">GCM10009546_37430</name>
</gene>
<keyword evidence="3" id="KW-1185">Reference proteome</keyword>
<dbReference type="Proteomes" id="UP001501427">
    <property type="component" value="Unassembled WGS sequence"/>
</dbReference>
<name>A0ABP3PSP0_9ACTN</name>
<sequence>MYRPGPAGRTSISRSSSSWSQGRAGSPAAALSPPAPIVLTPDRSDYGDRAARSGAAPAGNLRPAAIY</sequence>
<feature type="region of interest" description="Disordered" evidence="1">
    <location>
        <begin position="1"/>
        <end position="67"/>
    </location>
</feature>
<proteinExistence type="predicted"/>
<feature type="compositionally biased region" description="Basic and acidic residues" evidence="1">
    <location>
        <begin position="42"/>
        <end position="51"/>
    </location>
</feature>
<reference evidence="3" key="1">
    <citation type="journal article" date="2019" name="Int. J. Syst. Evol. Microbiol.">
        <title>The Global Catalogue of Microorganisms (GCM) 10K type strain sequencing project: providing services to taxonomists for standard genome sequencing and annotation.</title>
        <authorList>
            <consortium name="The Broad Institute Genomics Platform"/>
            <consortium name="The Broad Institute Genome Sequencing Center for Infectious Disease"/>
            <person name="Wu L."/>
            <person name="Ma J."/>
        </authorList>
    </citation>
    <scope>NUCLEOTIDE SEQUENCE [LARGE SCALE GENOMIC DNA]</scope>
    <source>
        <strain evidence="3">JCM 10667</strain>
    </source>
</reference>
<organism evidence="2 3">
    <name type="scientific">Actinomadura livida</name>
    <dbReference type="NCBI Taxonomy" id="79909"/>
    <lineage>
        <taxon>Bacteria</taxon>
        <taxon>Bacillati</taxon>
        <taxon>Actinomycetota</taxon>
        <taxon>Actinomycetes</taxon>
        <taxon>Streptosporangiales</taxon>
        <taxon>Thermomonosporaceae</taxon>
        <taxon>Actinomadura</taxon>
    </lineage>
</organism>
<dbReference type="EMBL" id="BAAAHD010000032">
    <property type="protein sequence ID" value="GAA0571178.1"/>
    <property type="molecule type" value="Genomic_DNA"/>
</dbReference>
<accession>A0ABP3PSP0</accession>
<evidence type="ECO:0000313" key="2">
    <source>
        <dbReference type="EMBL" id="GAA0571178.1"/>
    </source>
</evidence>
<evidence type="ECO:0000256" key="1">
    <source>
        <dbReference type="SAM" id="MobiDB-lite"/>
    </source>
</evidence>
<feature type="compositionally biased region" description="Low complexity" evidence="1">
    <location>
        <begin position="8"/>
        <end position="32"/>
    </location>
</feature>
<evidence type="ECO:0000313" key="3">
    <source>
        <dbReference type="Proteomes" id="UP001501427"/>
    </source>
</evidence>
<protein>
    <submittedName>
        <fullName evidence="2">Uncharacterized protein</fullName>
    </submittedName>
</protein>
<comment type="caution">
    <text evidence="2">The sequence shown here is derived from an EMBL/GenBank/DDBJ whole genome shotgun (WGS) entry which is preliminary data.</text>
</comment>